<dbReference type="GO" id="GO:0045259">
    <property type="term" value="C:proton-transporting ATP synthase complex"/>
    <property type="evidence" value="ECO:0007669"/>
    <property type="project" value="UniProtKB-KW"/>
</dbReference>
<evidence type="ECO:0000256" key="7">
    <source>
        <dbReference type="ARBA" id="ARBA00023065"/>
    </source>
</evidence>
<evidence type="ECO:0008006" key="12">
    <source>
        <dbReference type="Google" id="ProtNLM"/>
    </source>
</evidence>
<evidence type="ECO:0000256" key="2">
    <source>
        <dbReference type="ARBA" id="ARBA00006842"/>
    </source>
</evidence>
<dbReference type="PANTHER" id="PTHR12700">
    <property type="entry name" value="ATP SYNTHASE SUBUNIT D, MITOCHONDRIAL"/>
    <property type="match status" value="1"/>
</dbReference>
<keyword evidence="8" id="KW-0496">Mitochondrion</keyword>
<dbReference type="AlphaFoldDB" id="A0A8C0GXC3"/>
<accession>A0A8C0GXC3</accession>
<keyword evidence="7" id="KW-0406">Ion transport</keyword>
<dbReference type="Proteomes" id="UP000694404">
    <property type="component" value="Unplaced"/>
</dbReference>
<evidence type="ECO:0000256" key="9">
    <source>
        <dbReference type="ARBA" id="ARBA00023136"/>
    </source>
</evidence>
<dbReference type="InterPro" id="IPR008689">
    <property type="entry name" value="ATP_synth_F0_dsu_mt"/>
</dbReference>
<dbReference type="InterPro" id="IPR036228">
    <property type="entry name" value="ATP_synth_F0_dsu_sf_mt"/>
</dbReference>
<evidence type="ECO:0000256" key="8">
    <source>
        <dbReference type="ARBA" id="ARBA00023128"/>
    </source>
</evidence>
<reference evidence="10" key="2">
    <citation type="submission" date="2025-09" db="UniProtKB">
        <authorList>
            <consortium name="Ensembl"/>
        </authorList>
    </citation>
    <scope>IDENTIFICATION</scope>
</reference>
<evidence type="ECO:0000256" key="3">
    <source>
        <dbReference type="ARBA" id="ARBA00022448"/>
    </source>
</evidence>
<dbReference type="GO" id="GO:0015078">
    <property type="term" value="F:proton transmembrane transporter activity"/>
    <property type="evidence" value="ECO:0007669"/>
    <property type="project" value="InterPro"/>
</dbReference>
<proteinExistence type="inferred from homology"/>
<dbReference type="SUPFAM" id="SSF161065">
    <property type="entry name" value="ATP synthase D chain-like"/>
    <property type="match status" value="1"/>
</dbReference>
<sequence>EQTLSHVAKRADWLSEPLVAWCTGAGTRGAAAPPGLKSLLLHLYRLTSLPEKPPSPAIDWVYYKTAVAKAGIVDEFERKVRVSSSVRCCRCFEIQVETAKIAAEYAQASKSRILEKFITMIPFDQMTFEDLNKVFPETKLDKEKYPYWPHKPIEDL</sequence>
<evidence type="ECO:0000256" key="6">
    <source>
        <dbReference type="ARBA" id="ARBA00022792"/>
    </source>
</evidence>
<dbReference type="Pfam" id="PF05873">
    <property type="entry name" value="Mt_ATP-synt_D"/>
    <property type="match status" value="1"/>
</dbReference>
<evidence type="ECO:0000313" key="10">
    <source>
        <dbReference type="Ensembl" id="ENSCABP00000015661.1"/>
    </source>
</evidence>
<dbReference type="GO" id="GO:0005743">
    <property type="term" value="C:mitochondrial inner membrane"/>
    <property type="evidence" value="ECO:0007669"/>
    <property type="project" value="UniProtKB-SubCell"/>
</dbReference>
<dbReference type="GeneTree" id="ENSGT00390000003582"/>
<keyword evidence="9" id="KW-0472">Membrane</keyword>
<dbReference type="Ensembl" id="ENSCABT00000017189.1">
    <property type="protein sequence ID" value="ENSCABP00000015661.1"/>
    <property type="gene ID" value="ENSCABG00000011700.1"/>
</dbReference>
<evidence type="ECO:0000256" key="4">
    <source>
        <dbReference type="ARBA" id="ARBA00022547"/>
    </source>
</evidence>
<keyword evidence="6" id="KW-0999">Mitochondrion inner membrane</keyword>
<keyword evidence="4" id="KW-0138">CF(0)</keyword>
<protein>
    <recommendedName>
        <fullName evidence="12">ATP synthase subunit d, mitochondrial</fullName>
    </recommendedName>
</protein>
<keyword evidence="11" id="KW-1185">Reference proteome</keyword>
<evidence type="ECO:0000256" key="5">
    <source>
        <dbReference type="ARBA" id="ARBA00022781"/>
    </source>
</evidence>
<keyword evidence="3" id="KW-0813">Transport</keyword>
<evidence type="ECO:0000313" key="11">
    <source>
        <dbReference type="Proteomes" id="UP000694404"/>
    </source>
</evidence>
<reference evidence="10" key="1">
    <citation type="submission" date="2025-08" db="UniProtKB">
        <authorList>
            <consortium name="Ensembl"/>
        </authorList>
    </citation>
    <scope>IDENTIFICATION</scope>
</reference>
<dbReference type="GO" id="GO:0015986">
    <property type="term" value="P:proton motive force-driven ATP synthesis"/>
    <property type="evidence" value="ECO:0007669"/>
    <property type="project" value="InterPro"/>
</dbReference>
<organism evidence="10 11">
    <name type="scientific">Chelonoidis abingdonii</name>
    <name type="common">Abingdon island giant tortoise</name>
    <name type="synonym">Testudo abingdonii</name>
    <dbReference type="NCBI Taxonomy" id="106734"/>
    <lineage>
        <taxon>Eukaryota</taxon>
        <taxon>Metazoa</taxon>
        <taxon>Chordata</taxon>
        <taxon>Craniata</taxon>
        <taxon>Vertebrata</taxon>
        <taxon>Euteleostomi</taxon>
        <taxon>Archelosauria</taxon>
        <taxon>Testudinata</taxon>
        <taxon>Testudines</taxon>
        <taxon>Cryptodira</taxon>
        <taxon>Durocryptodira</taxon>
        <taxon>Testudinoidea</taxon>
        <taxon>Testudinidae</taxon>
        <taxon>Chelonoidis</taxon>
    </lineage>
</organism>
<dbReference type="Gene3D" id="6.10.280.70">
    <property type="match status" value="1"/>
</dbReference>
<evidence type="ECO:0000256" key="1">
    <source>
        <dbReference type="ARBA" id="ARBA00004273"/>
    </source>
</evidence>
<dbReference type="OMA" id="KRADWLS"/>
<keyword evidence="5" id="KW-0375">Hydrogen ion transport</keyword>
<comment type="similarity">
    <text evidence="2">Belongs to the ATPase d subunit family.</text>
</comment>
<comment type="subcellular location">
    <subcellularLocation>
        <location evidence="1">Mitochondrion inner membrane</location>
    </subcellularLocation>
</comment>
<name>A0A8C0GXC3_CHEAB</name>